<organism evidence="1 2">
    <name type="scientific">Blattamonas nauphoetae</name>
    <dbReference type="NCBI Taxonomy" id="2049346"/>
    <lineage>
        <taxon>Eukaryota</taxon>
        <taxon>Metamonada</taxon>
        <taxon>Preaxostyla</taxon>
        <taxon>Oxymonadida</taxon>
        <taxon>Blattamonas</taxon>
    </lineage>
</organism>
<keyword evidence="2" id="KW-1185">Reference proteome</keyword>
<evidence type="ECO:0000313" key="1">
    <source>
        <dbReference type="EMBL" id="KAK2953883.1"/>
    </source>
</evidence>
<accession>A0ABQ9XR60</accession>
<dbReference type="EMBL" id="JARBJD010000085">
    <property type="protein sequence ID" value="KAK2953883.1"/>
    <property type="molecule type" value="Genomic_DNA"/>
</dbReference>
<proteinExistence type="predicted"/>
<evidence type="ECO:0008006" key="3">
    <source>
        <dbReference type="Google" id="ProtNLM"/>
    </source>
</evidence>
<comment type="caution">
    <text evidence="1">The sequence shown here is derived from an EMBL/GenBank/DDBJ whole genome shotgun (WGS) entry which is preliminary data.</text>
</comment>
<protein>
    <recommendedName>
        <fullName evidence="3">Mediator complex subunit 5</fullName>
    </recommendedName>
</protein>
<reference evidence="1 2" key="1">
    <citation type="journal article" date="2022" name="bioRxiv">
        <title>Genomics of Preaxostyla Flagellates Illuminates Evolutionary Transitions and the Path Towards Mitochondrial Loss.</title>
        <authorList>
            <person name="Novak L.V.F."/>
            <person name="Treitli S.C."/>
            <person name="Pyrih J."/>
            <person name="Halakuc P."/>
            <person name="Pipaliya S.V."/>
            <person name="Vacek V."/>
            <person name="Brzon O."/>
            <person name="Soukal P."/>
            <person name="Eme L."/>
            <person name="Dacks J.B."/>
            <person name="Karnkowska A."/>
            <person name="Elias M."/>
            <person name="Hampl V."/>
        </authorList>
    </citation>
    <scope>NUCLEOTIDE SEQUENCE [LARGE SCALE GENOMIC DNA]</scope>
    <source>
        <strain evidence="1">NAU3</strain>
        <tissue evidence="1">Gut</tissue>
    </source>
</reference>
<gene>
    <name evidence="1" type="ORF">BLNAU_11143</name>
</gene>
<name>A0ABQ9XR60_9EUKA</name>
<dbReference type="Proteomes" id="UP001281761">
    <property type="component" value="Unassembled WGS sequence"/>
</dbReference>
<sequence>MIDGITHFFILDGIKNPSIFDDLTRMTHLAYSVVMCLEDTYCVDPAVRLTAARTENQSTNFSQFKQLVDPEIVEVRKQFNSQLFEEVGRISMWRWLLQKVADGEEVQKDTSFLKSPIFRPTLLSLQAKFQQLASSVDGSEDSSTSSLYSSHSSPQTSLEALLDSSLRTHSSLPNFRQESLRLLTILHSLLTSPLPPSPTKQFRSENHDPRLAQLQPDPINPSELFDSSLFDEADNEKLARSLVRCKSVCEIVGAEKCIRDIPNFIYRTVSALGTADSLLRAAAFSQVEYFDTTSSFVPMLPRLWNRLHSAFRDGTHEEQGALLLVSTKWMIDQFDKTSLPPFPATEFDWDGLINADLSDLHAFGYSIILILWLRNRSIKNEIGRPETTRILLAFEQHQQAVSRIVSTFDGIQQLEDDPQYCQCLVSYCLLISLLSNRDFHPTLTSFLTEHPELDHHNLLPFENKIVFLCHTSLNRHKPHQPPLDFLFERTLRMSPLDFFLHHSEPDADISSSLLNTSLCGYHALFRRGMHLALFETEHVGCGDHLIISFWMFSSPLISDTFDLFLYFPPPLVVRFFLPILSSATSLSFLVEPLRAMMTTLFIVTAPFGDCHSLKELFRSVRHRNNVDHEQAVDRGITIRCENLEWLNLPTGFESALAHSNTPVAFNHFQTQLSQRISTDHSLEAAHLTTAILGFLPEGVNISRDTIITFGEAQRLVFEYDILTALGKMMLSPIPAEVSVFLELVKRLACVGSVGIVMEMVHYGILDVVTKLGVAFRCSRRRSRDCCRSVPSLFTNTNPNCTRRKDEVPVLSLQRKQRKRTGQRADRHNTGTADLAACRIVSAVAAILAGRG</sequence>
<evidence type="ECO:0000313" key="2">
    <source>
        <dbReference type="Proteomes" id="UP001281761"/>
    </source>
</evidence>